<protein>
    <recommendedName>
        <fullName evidence="5">Tetratricopeptide repeat-containing protein</fullName>
    </recommendedName>
</protein>
<feature type="compositionally biased region" description="Low complexity" evidence="1">
    <location>
        <begin position="222"/>
        <end position="235"/>
    </location>
</feature>
<keyword evidence="4" id="KW-1185">Reference proteome</keyword>
<feature type="signal peptide" evidence="2">
    <location>
        <begin position="1"/>
        <end position="26"/>
    </location>
</feature>
<feature type="compositionally biased region" description="Pro residues" evidence="1">
    <location>
        <begin position="208"/>
        <end position="221"/>
    </location>
</feature>
<reference evidence="3 4" key="1">
    <citation type="submission" date="2016-10" db="EMBL/GenBank/DDBJ databases">
        <authorList>
            <person name="de Groot N.N."/>
        </authorList>
    </citation>
    <scope>NUCLEOTIDE SEQUENCE [LARGE SCALE GENOMIC DNA]</scope>
    <source>
        <strain evidence="3 4">LMG 23650</strain>
    </source>
</reference>
<feature type="compositionally biased region" description="Basic residues" evidence="1">
    <location>
        <begin position="166"/>
        <end position="176"/>
    </location>
</feature>
<keyword evidence="2" id="KW-0732">Signal</keyword>
<organism evidence="3 4">
    <name type="scientific">Paraburkholderia megapolitana</name>
    <dbReference type="NCBI Taxonomy" id="420953"/>
    <lineage>
        <taxon>Bacteria</taxon>
        <taxon>Pseudomonadati</taxon>
        <taxon>Pseudomonadota</taxon>
        <taxon>Betaproteobacteria</taxon>
        <taxon>Burkholderiales</taxon>
        <taxon>Burkholderiaceae</taxon>
        <taxon>Paraburkholderia</taxon>
    </lineage>
</organism>
<evidence type="ECO:0000313" key="3">
    <source>
        <dbReference type="EMBL" id="SFJ67331.1"/>
    </source>
</evidence>
<feature type="region of interest" description="Disordered" evidence="1">
    <location>
        <begin position="153"/>
        <end position="242"/>
    </location>
</feature>
<evidence type="ECO:0000256" key="1">
    <source>
        <dbReference type="SAM" id="MobiDB-lite"/>
    </source>
</evidence>
<dbReference type="SUPFAM" id="SSF48452">
    <property type="entry name" value="TPR-like"/>
    <property type="match status" value="1"/>
</dbReference>
<dbReference type="OrthoDB" id="6005230at2"/>
<dbReference type="Proteomes" id="UP000199548">
    <property type="component" value="Unassembled WGS sequence"/>
</dbReference>
<evidence type="ECO:0000313" key="4">
    <source>
        <dbReference type="Proteomes" id="UP000199548"/>
    </source>
</evidence>
<dbReference type="Gene3D" id="1.25.40.10">
    <property type="entry name" value="Tetratricopeptide repeat domain"/>
    <property type="match status" value="1"/>
</dbReference>
<evidence type="ECO:0008006" key="5">
    <source>
        <dbReference type="Google" id="ProtNLM"/>
    </source>
</evidence>
<proteinExistence type="predicted"/>
<accession>A0A1I3TC73</accession>
<dbReference type="PROSITE" id="PS51257">
    <property type="entry name" value="PROKAR_LIPOPROTEIN"/>
    <property type="match status" value="1"/>
</dbReference>
<feature type="chain" id="PRO_5011658813" description="Tetratricopeptide repeat-containing protein" evidence="2">
    <location>
        <begin position="27"/>
        <end position="242"/>
    </location>
</feature>
<sequence>MKQRLFLKLSGVVLACGVIAGCATQANNVAPTPEAFNKSLADADTVAKGGDQDRAMALYQALAKSDPTREEPWSRIAQIQFSQAHYGQAIVAAQEALQRDQTDRQAKSVLAVAGLRVATQSLGELRQDASLAGDAKSDAQALAKELRDTLGEASLFPPEVTDKPVHKPRRYVRSKPKATDNAATAAGTTPGATPAAGTTAAAVATAPTPAPAPAPAVPKPVAPAAAAAKGSGAASDPFSALR</sequence>
<gene>
    <name evidence="3" type="ORF">SAMN05192543_109161</name>
</gene>
<dbReference type="InterPro" id="IPR011990">
    <property type="entry name" value="TPR-like_helical_dom_sf"/>
</dbReference>
<dbReference type="STRING" id="420953.SAMN05192543_109161"/>
<dbReference type="AlphaFoldDB" id="A0A1I3TC73"/>
<evidence type="ECO:0000256" key="2">
    <source>
        <dbReference type="SAM" id="SignalP"/>
    </source>
</evidence>
<name>A0A1I3TC73_9BURK</name>
<dbReference type="RefSeq" id="WP_091017961.1">
    <property type="nucleotide sequence ID" value="NZ_CP041743.1"/>
</dbReference>
<dbReference type="EMBL" id="FOQU01000009">
    <property type="protein sequence ID" value="SFJ67331.1"/>
    <property type="molecule type" value="Genomic_DNA"/>
</dbReference>
<feature type="compositionally biased region" description="Low complexity" evidence="1">
    <location>
        <begin position="182"/>
        <end position="207"/>
    </location>
</feature>